<dbReference type="Proteomes" id="UP000594638">
    <property type="component" value="Unassembled WGS sequence"/>
</dbReference>
<dbReference type="EMBL" id="CACTIH010003632">
    <property type="protein sequence ID" value="CAA2979675.1"/>
    <property type="molecule type" value="Genomic_DNA"/>
</dbReference>
<dbReference type="Gramene" id="OE9A080893T1">
    <property type="protein sequence ID" value="OE9A080893C1"/>
    <property type="gene ID" value="OE9A080893"/>
</dbReference>
<proteinExistence type="predicted"/>
<accession>A0A8S0RKS0</accession>
<keyword evidence="2" id="KW-1185">Reference proteome</keyword>
<protein>
    <submittedName>
        <fullName evidence="1">Uncharacterized protein</fullName>
    </submittedName>
</protein>
<dbReference type="AlphaFoldDB" id="A0A8S0RKS0"/>
<gene>
    <name evidence="1" type="ORF">OLEA9_A080893</name>
</gene>
<reference evidence="1 2" key="1">
    <citation type="submission" date="2019-12" db="EMBL/GenBank/DDBJ databases">
        <authorList>
            <person name="Alioto T."/>
            <person name="Alioto T."/>
            <person name="Gomez Garrido J."/>
        </authorList>
    </citation>
    <scope>NUCLEOTIDE SEQUENCE [LARGE SCALE GENOMIC DNA]</scope>
</reference>
<name>A0A8S0RKS0_OLEEU</name>
<evidence type="ECO:0000313" key="1">
    <source>
        <dbReference type="EMBL" id="CAA2979675.1"/>
    </source>
</evidence>
<comment type="caution">
    <text evidence="1">The sequence shown here is derived from an EMBL/GenBank/DDBJ whole genome shotgun (WGS) entry which is preliminary data.</text>
</comment>
<sequence>MLPVGLRCFSFQLGLSVPRHFQIVLVRCSADFGWVLPAKILGWSSPAQGRLSLVMGKKKVHQLRPKKPIRSVKRQTVPPVAVVSSSGVQTQHSLEGKNVTSNAIASNLHALDAS</sequence>
<evidence type="ECO:0000313" key="2">
    <source>
        <dbReference type="Proteomes" id="UP000594638"/>
    </source>
</evidence>
<organism evidence="1 2">
    <name type="scientific">Olea europaea subsp. europaea</name>
    <dbReference type="NCBI Taxonomy" id="158383"/>
    <lineage>
        <taxon>Eukaryota</taxon>
        <taxon>Viridiplantae</taxon>
        <taxon>Streptophyta</taxon>
        <taxon>Embryophyta</taxon>
        <taxon>Tracheophyta</taxon>
        <taxon>Spermatophyta</taxon>
        <taxon>Magnoliopsida</taxon>
        <taxon>eudicotyledons</taxon>
        <taxon>Gunneridae</taxon>
        <taxon>Pentapetalae</taxon>
        <taxon>asterids</taxon>
        <taxon>lamiids</taxon>
        <taxon>Lamiales</taxon>
        <taxon>Oleaceae</taxon>
        <taxon>Oleeae</taxon>
        <taxon>Olea</taxon>
    </lineage>
</organism>